<dbReference type="FunFam" id="3.40.50.300:FF:001389">
    <property type="entry name" value="ATP-dependent DNA helicase RecQ"/>
    <property type="match status" value="1"/>
</dbReference>
<dbReference type="GO" id="GO:0005524">
    <property type="term" value="F:ATP binding"/>
    <property type="evidence" value="ECO:0007669"/>
    <property type="project" value="InterPro"/>
</dbReference>
<accession>A0A382WXC5</accession>
<dbReference type="InterPro" id="IPR004589">
    <property type="entry name" value="DNA_helicase_ATP-dep_RecQ"/>
</dbReference>
<evidence type="ECO:0000256" key="2">
    <source>
        <dbReference type="ARBA" id="ARBA00022801"/>
    </source>
</evidence>
<keyword evidence="4" id="KW-0238">DNA-binding</keyword>
<dbReference type="EMBL" id="UINC01163322">
    <property type="protein sequence ID" value="SVD63576.1"/>
    <property type="molecule type" value="Genomic_DNA"/>
</dbReference>
<evidence type="ECO:0000256" key="4">
    <source>
        <dbReference type="ARBA" id="ARBA00023125"/>
    </source>
</evidence>
<protein>
    <recommendedName>
        <fullName evidence="7">DNA 3'-5' helicase</fullName>
        <ecNumber evidence="7">5.6.2.4</ecNumber>
    </recommendedName>
</protein>
<keyword evidence="2" id="KW-0378">Hydrolase</keyword>
<sequence length="193" mass="20813">VTTQVTALHEAIARYWGYTTFRPLQLEAMDAVLADRDSLVVLPTGGGKSLCFQAPALVRPGLALIVSPLISLMKDQVDTLVGNGVPAGLYNSSLAADEKATVVAGLREGRYRLLYVSPERLVGEGGDVFLALLSSCQISFVAVDEAHCVSQWGHDFRPEYRQLGRLRQRLPGVSLHAYTATATSRVRSDIASA</sequence>
<dbReference type="Gene3D" id="3.40.50.300">
    <property type="entry name" value="P-loop containing nucleotide triphosphate hydrolases"/>
    <property type="match status" value="1"/>
</dbReference>
<dbReference type="GO" id="GO:0043138">
    <property type="term" value="F:3'-5' DNA helicase activity"/>
    <property type="evidence" value="ECO:0007669"/>
    <property type="project" value="UniProtKB-EC"/>
</dbReference>
<dbReference type="InterPro" id="IPR027417">
    <property type="entry name" value="P-loop_NTPase"/>
</dbReference>
<dbReference type="GO" id="GO:0006281">
    <property type="term" value="P:DNA repair"/>
    <property type="evidence" value="ECO:0007669"/>
    <property type="project" value="TreeGrafter"/>
</dbReference>
<evidence type="ECO:0000256" key="1">
    <source>
        <dbReference type="ARBA" id="ARBA00005446"/>
    </source>
</evidence>
<feature type="domain" description="Helicase ATP-binding" evidence="8">
    <location>
        <begin position="29"/>
        <end position="193"/>
    </location>
</feature>
<evidence type="ECO:0000256" key="3">
    <source>
        <dbReference type="ARBA" id="ARBA00022806"/>
    </source>
</evidence>
<keyword evidence="3" id="KW-0067">ATP-binding</keyword>
<evidence type="ECO:0000256" key="5">
    <source>
        <dbReference type="ARBA" id="ARBA00023235"/>
    </source>
</evidence>
<dbReference type="AlphaFoldDB" id="A0A382WXC5"/>
<dbReference type="GO" id="GO:0016787">
    <property type="term" value="F:hydrolase activity"/>
    <property type="evidence" value="ECO:0007669"/>
    <property type="project" value="UniProtKB-KW"/>
</dbReference>
<evidence type="ECO:0000256" key="6">
    <source>
        <dbReference type="ARBA" id="ARBA00034617"/>
    </source>
</evidence>
<dbReference type="PROSITE" id="PS51192">
    <property type="entry name" value="HELICASE_ATP_BIND_1"/>
    <property type="match status" value="1"/>
</dbReference>
<dbReference type="SMART" id="SM00487">
    <property type="entry name" value="DEXDc"/>
    <property type="match status" value="1"/>
</dbReference>
<dbReference type="InterPro" id="IPR011545">
    <property type="entry name" value="DEAD/DEAH_box_helicase_dom"/>
</dbReference>
<dbReference type="InterPro" id="IPR014001">
    <property type="entry name" value="Helicase_ATP-bd"/>
</dbReference>
<feature type="non-terminal residue" evidence="9">
    <location>
        <position position="193"/>
    </location>
</feature>
<dbReference type="GO" id="GO:0003677">
    <property type="term" value="F:DNA binding"/>
    <property type="evidence" value="ECO:0007669"/>
    <property type="project" value="UniProtKB-KW"/>
</dbReference>
<organism evidence="9">
    <name type="scientific">marine metagenome</name>
    <dbReference type="NCBI Taxonomy" id="408172"/>
    <lineage>
        <taxon>unclassified sequences</taxon>
        <taxon>metagenomes</taxon>
        <taxon>ecological metagenomes</taxon>
    </lineage>
</organism>
<dbReference type="GO" id="GO:0030894">
    <property type="term" value="C:replisome"/>
    <property type="evidence" value="ECO:0007669"/>
    <property type="project" value="TreeGrafter"/>
</dbReference>
<dbReference type="SUPFAM" id="SSF52540">
    <property type="entry name" value="P-loop containing nucleoside triphosphate hydrolases"/>
    <property type="match status" value="1"/>
</dbReference>
<dbReference type="PANTHER" id="PTHR13710:SF105">
    <property type="entry name" value="ATP-DEPENDENT DNA HELICASE Q1"/>
    <property type="match status" value="1"/>
</dbReference>
<feature type="non-terminal residue" evidence="9">
    <location>
        <position position="1"/>
    </location>
</feature>
<keyword evidence="3" id="KW-0347">Helicase</keyword>
<dbReference type="CDD" id="cd17920">
    <property type="entry name" value="DEXHc_RecQ"/>
    <property type="match status" value="1"/>
</dbReference>
<comment type="similarity">
    <text evidence="1">Belongs to the helicase family. RecQ subfamily.</text>
</comment>
<dbReference type="GO" id="GO:0009378">
    <property type="term" value="F:four-way junction helicase activity"/>
    <property type="evidence" value="ECO:0007669"/>
    <property type="project" value="TreeGrafter"/>
</dbReference>
<dbReference type="GO" id="GO:0006310">
    <property type="term" value="P:DNA recombination"/>
    <property type="evidence" value="ECO:0007669"/>
    <property type="project" value="InterPro"/>
</dbReference>
<gene>
    <name evidence="9" type="ORF">METZ01_LOCUS416430</name>
</gene>
<dbReference type="PANTHER" id="PTHR13710">
    <property type="entry name" value="DNA HELICASE RECQ FAMILY MEMBER"/>
    <property type="match status" value="1"/>
</dbReference>
<name>A0A382WXC5_9ZZZZ</name>
<dbReference type="GO" id="GO:0043590">
    <property type="term" value="C:bacterial nucleoid"/>
    <property type="evidence" value="ECO:0007669"/>
    <property type="project" value="TreeGrafter"/>
</dbReference>
<comment type="catalytic activity">
    <reaction evidence="6">
        <text>Couples ATP hydrolysis with the unwinding of duplex DNA by translocating in the 3'-5' direction.</text>
        <dbReference type="EC" id="5.6.2.4"/>
    </reaction>
</comment>
<evidence type="ECO:0000256" key="7">
    <source>
        <dbReference type="ARBA" id="ARBA00034808"/>
    </source>
</evidence>
<dbReference type="GO" id="GO:0005737">
    <property type="term" value="C:cytoplasm"/>
    <property type="evidence" value="ECO:0007669"/>
    <property type="project" value="TreeGrafter"/>
</dbReference>
<dbReference type="EC" id="5.6.2.4" evidence="7"/>
<dbReference type="NCBIfam" id="TIGR00614">
    <property type="entry name" value="recQ_fam"/>
    <property type="match status" value="1"/>
</dbReference>
<reference evidence="9" key="1">
    <citation type="submission" date="2018-05" db="EMBL/GenBank/DDBJ databases">
        <authorList>
            <person name="Lanie J.A."/>
            <person name="Ng W.-L."/>
            <person name="Kazmierczak K.M."/>
            <person name="Andrzejewski T.M."/>
            <person name="Davidsen T.M."/>
            <person name="Wayne K.J."/>
            <person name="Tettelin H."/>
            <person name="Glass J.I."/>
            <person name="Rusch D."/>
            <person name="Podicherti R."/>
            <person name="Tsui H.-C.T."/>
            <person name="Winkler M.E."/>
        </authorList>
    </citation>
    <scope>NUCLEOTIDE SEQUENCE</scope>
</reference>
<evidence type="ECO:0000313" key="9">
    <source>
        <dbReference type="EMBL" id="SVD63576.1"/>
    </source>
</evidence>
<evidence type="ECO:0000259" key="8">
    <source>
        <dbReference type="PROSITE" id="PS51192"/>
    </source>
</evidence>
<dbReference type="Pfam" id="PF00270">
    <property type="entry name" value="DEAD"/>
    <property type="match status" value="1"/>
</dbReference>
<proteinExistence type="inferred from homology"/>
<keyword evidence="5" id="KW-0413">Isomerase</keyword>
<keyword evidence="3" id="KW-0547">Nucleotide-binding</keyword>